<dbReference type="AlphaFoldDB" id="A0A392MUE7"/>
<proteinExistence type="inferred from homology"/>
<evidence type="ECO:0000256" key="4">
    <source>
        <dbReference type="ARBA" id="ARBA00022692"/>
    </source>
</evidence>
<dbReference type="GO" id="GO:0005886">
    <property type="term" value="C:plasma membrane"/>
    <property type="evidence" value="ECO:0007669"/>
    <property type="project" value="UniProtKB-SubCell"/>
</dbReference>
<name>A0A392MUE7_9FABA</name>
<keyword evidence="6" id="KW-1133">Transmembrane helix</keyword>
<evidence type="ECO:0000256" key="1">
    <source>
        <dbReference type="ARBA" id="ARBA00004162"/>
    </source>
</evidence>
<keyword evidence="12" id="KW-1185">Reference proteome</keyword>
<evidence type="ECO:0000256" key="6">
    <source>
        <dbReference type="ARBA" id="ARBA00022989"/>
    </source>
</evidence>
<dbReference type="Proteomes" id="UP000265520">
    <property type="component" value="Unassembled WGS sequence"/>
</dbReference>
<dbReference type="PANTHER" id="PTHR32219">
    <property type="entry name" value="RNA-BINDING PROTEIN YLMH-RELATED"/>
    <property type="match status" value="1"/>
</dbReference>
<comment type="caution">
    <text evidence="11">The sequence shown here is derived from an EMBL/GenBank/DDBJ whole genome shotgun (WGS) entry which is preliminary data.</text>
</comment>
<keyword evidence="7 10" id="KW-0175">Coiled coil</keyword>
<keyword evidence="8" id="KW-0472">Membrane</keyword>
<gene>
    <name evidence="11" type="ORF">A2U01_0012106</name>
</gene>
<feature type="non-terminal residue" evidence="11">
    <location>
        <position position="1"/>
    </location>
</feature>
<keyword evidence="3" id="KW-1003">Cell membrane</keyword>
<keyword evidence="4" id="KW-0812">Transmembrane</keyword>
<evidence type="ECO:0000256" key="5">
    <source>
        <dbReference type="ARBA" id="ARBA00022824"/>
    </source>
</evidence>
<evidence type="ECO:0000256" key="2">
    <source>
        <dbReference type="ARBA" id="ARBA00004389"/>
    </source>
</evidence>
<dbReference type="EMBL" id="LXQA010019878">
    <property type="protein sequence ID" value="MCH91180.1"/>
    <property type="molecule type" value="Genomic_DNA"/>
</dbReference>
<accession>A0A392MUE7</accession>
<dbReference type="InterPro" id="IPR055282">
    <property type="entry name" value="PPI1-4"/>
</dbReference>
<dbReference type="PANTHER" id="PTHR32219:SF3">
    <property type="entry name" value="CALPONIN-LIKE DOMAIN PROTEIN"/>
    <property type="match status" value="1"/>
</dbReference>
<reference evidence="11 12" key="1">
    <citation type="journal article" date="2018" name="Front. Plant Sci.">
        <title>Red Clover (Trifolium pratense) and Zigzag Clover (T. medium) - A Picture of Genomic Similarities and Differences.</title>
        <authorList>
            <person name="Dluhosova J."/>
            <person name="Istvanek J."/>
            <person name="Nedelnik J."/>
            <person name="Repkova J."/>
        </authorList>
    </citation>
    <scope>NUCLEOTIDE SEQUENCE [LARGE SCALE GENOMIC DNA]</scope>
    <source>
        <strain evidence="12">cv. 10/8</strain>
        <tissue evidence="11">Leaf</tissue>
    </source>
</reference>
<evidence type="ECO:0000256" key="9">
    <source>
        <dbReference type="ARBA" id="ARBA00038080"/>
    </source>
</evidence>
<evidence type="ECO:0000256" key="10">
    <source>
        <dbReference type="SAM" id="Coils"/>
    </source>
</evidence>
<evidence type="ECO:0000313" key="11">
    <source>
        <dbReference type="EMBL" id="MCH91180.1"/>
    </source>
</evidence>
<dbReference type="GO" id="GO:0005789">
    <property type="term" value="C:endoplasmic reticulum membrane"/>
    <property type="evidence" value="ECO:0007669"/>
    <property type="project" value="UniProtKB-SubCell"/>
</dbReference>
<evidence type="ECO:0000256" key="7">
    <source>
        <dbReference type="ARBA" id="ARBA00023054"/>
    </source>
</evidence>
<protein>
    <submittedName>
        <fullName evidence="11">Microtubule-associated protein futsch-like</fullName>
    </submittedName>
</protein>
<evidence type="ECO:0000313" key="12">
    <source>
        <dbReference type="Proteomes" id="UP000265520"/>
    </source>
</evidence>
<keyword evidence="5" id="KW-0256">Endoplasmic reticulum</keyword>
<evidence type="ECO:0000256" key="8">
    <source>
        <dbReference type="ARBA" id="ARBA00023136"/>
    </source>
</evidence>
<sequence length="176" mass="20496">YGQEFRAALQEERAARELLKAKRQEMDSVQSTMSRLNNAISVGDIDGKIRNMEHMIQHETLPLKEEKQLIRQIKQLKQTRGELSTIIAKQDQSQSLDDKESIEEQTKRLQLLRKELDVLRNNVLKAETITKAAKKKSDEESNQLSKVMARYKAADDTRQEAFVKLQILRRQLHEKV</sequence>
<comment type="similarity">
    <text evidence="9">Belongs to the plant Proton pump-interactor protein family.</text>
</comment>
<organism evidence="11 12">
    <name type="scientific">Trifolium medium</name>
    <dbReference type="NCBI Taxonomy" id="97028"/>
    <lineage>
        <taxon>Eukaryota</taxon>
        <taxon>Viridiplantae</taxon>
        <taxon>Streptophyta</taxon>
        <taxon>Embryophyta</taxon>
        <taxon>Tracheophyta</taxon>
        <taxon>Spermatophyta</taxon>
        <taxon>Magnoliopsida</taxon>
        <taxon>eudicotyledons</taxon>
        <taxon>Gunneridae</taxon>
        <taxon>Pentapetalae</taxon>
        <taxon>rosids</taxon>
        <taxon>fabids</taxon>
        <taxon>Fabales</taxon>
        <taxon>Fabaceae</taxon>
        <taxon>Papilionoideae</taxon>
        <taxon>50 kb inversion clade</taxon>
        <taxon>NPAAA clade</taxon>
        <taxon>Hologalegina</taxon>
        <taxon>IRL clade</taxon>
        <taxon>Trifolieae</taxon>
        <taxon>Trifolium</taxon>
    </lineage>
</organism>
<comment type="subcellular location">
    <subcellularLocation>
        <location evidence="1">Cell membrane</location>
        <topology evidence="1">Single-pass membrane protein</topology>
    </subcellularLocation>
    <subcellularLocation>
        <location evidence="2">Endoplasmic reticulum membrane</location>
        <topology evidence="2">Single-pass membrane protein</topology>
    </subcellularLocation>
</comment>
<feature type="coiled-coil region" evidence="10">
    <location>
        <begin position="102"/>
        <end position="129"/>
    </location>
</feature>
<evidence type="ECO:0000256" key="3">
    <source>
        <dbReference type="ARBA" id="ARBA00022475"/>
    </source>
</evidence>